<evidence type="ECO:0000256" key="5">
    <source>
        <dbReference type="ARBA" id="ARBA00029605"/>
    </source>
</evidence>
<gene>
    <name evidence="7" type="ORF">DealDRAFT_0376</name>
</gene>
<dbReference type="PRINTS" id="PR00793">
    <property type="entry name" value="PROAMNOPTASE"/>
</dbReference>
<evidence type="ECO:0000256" key="2">
    <source>
        <dbReference type="ARBA" id="ARBA00012568"/>
    </source>
</evidence>
<accession>C0GD17</accession>
<organism evidence="7 8">
    <name type="scientific">Dethiobacter alkaliphilus AHT 1</name>
    <dbReference type="NCBI Taxonomy" id="555088"/>
    <lineage>
        <taxon>Bacteria</taxon>
        <taxon>Bacillati</taxon>
        <taxon>Bacillota</taxon>
        <taxon>Dethiobacteria</taxon>
        <taxon>Dethiobacterales</taxon>
        <taxon>Dethiobacteraceae</taxon>
        <taxon>Dethiobacter</taxon>
    </lineage>
</organism>
<reference evidence="7 8" key="1">
    <citation type="submission" date="2009-02" db="EMBL/GenBank/DDBJ databases">
        <title>Sequencing of the draft genome and assembly of Dethiobacter alkaliphilus AHT 1.</title>
        <authorList>
            <consortium name="US DOE Joint Genome Institute (JGI-PGF)"/>
            <person name="Lucas S."/>
            <person name="Copeland A."/>
            <person name="Lapidus A."/>
            <person name="Glavina del Rio T."/>
            <person name="Dalin E."/>
            <person name="Tice H."/>
            <person name="Bruce D."/>
            <person name="Goodwin L."/>
            <person name="Pitluck S."/>
            <person name="Larimer F."/>
            <person name="Land M.L."/>
            <person name="Hauser L."/>
            <person name="Muyzer G."/>
        </authorList>
    </citation>
    <scope>NUCLEOTIDE SEQUENCE [LARGE SCALE GENOMIC DNA]</scope>
    <source>
        <strain evidence="7 8">AHT 1</strain>
    </source>
</reference>
<dbReference type="PANTHER" id="PTHR43722">
    <property type="entry name" value="PROLINE IMINOPEPTIDASE"/>
    <property type="match status" value="1"/>
</dbReference>
<dbReference type="InterPro" id="IPR029058">
    <property type="entry name" value="AB_hydrolase_fold"/>
</dbReference>
<proteinExistence type="predicted"/>
<dbReference type="Gene3D" id="3.40.50.1820">
    <property type="entry name" value="alpha/beta hydrolase"/>
    <property type="match status" value="1"/>
</dbReference>
<evidence type="ECO:0000259" key="6">
    <source>
        <dbReference type="Pfam" id="PF12146"/>
    </source>
</evidence>
<dbReference type="GO" id="GO:0004177">
    <property type="term" value="F:aminopeptidase activity"/>
    <property type="evidence" value="ECO:0007669"/>
    <property type="project" value="UniProtKB-EC"/>
</dbReference>
<evidence type="ECO:0000313" key="8">
    <source>
        <dbReference type="Proteomes" id="UP000006443"/>
    </source>
</evidence>
<dbReference type="EC" id="3.4.11.5" evidence="2"/>
<sequence>MLRRQKLAFGVVLGVILIIALWGLYPASTPPIKDDRGNIVPQSIATLEKIQIGGMDQWILIRGRDTANPVLLWLHGGPGAAQIPIARHYNGILEDDFIVVHWDQRGAGKSNPRDFDEQSMAFEQFISDTHELTQYLKERFNREQIFLVGHSWGSQLGIKVVQSYPEDYHAFVGVSQTVDSARGSSIAYAWLREQFEESGNTRELQRLEELGLPPYTDHQMYVKFAQMIISAGGGLDVGVGRLAVIALRAPEYRAADYVSWLQGSTRGSGAMWEETREFNMFRDVPQIMVPIYFFSGVLDYNTPFKLVKQYYAYLDAPYGKQLVRFEESAHAPFMAEAEKFNQELVRVKEEIIGTE</sequence>
<dbReference type="AlphaFoldDB" id="C0GD17"/>
<dbReference type="InterPro" id="IPR022742">
    <property type="entry name" value="Hydrolase_4"/>
</dbReference>
<keyword evidence="8" id="KW-1185">Reference proteome</keyword>
<comment type="caution">
    <text evidence="7">The sequence shown here is derived from an EMBL/GenBank/DDBJ whole genome shotgun (WGS) entry which is preliminary data.</text>
</comment>
<dbReference type="OrthoDB" id="53505at2"/>
<dbReference type="Pfam" id="PF12146">
    <property type="entry name" value="Hydrolase_4"/>
    <property type="match status" value="1"/>
</dbReference>
<dbReference type="SUPFAM" id="SSF53474">
    <property type="entry name" value="alpha/beta-Hydrolases"/>
    <property type="match status" value="1"/>
</dbReference>
<dbReference type="STRING" id="555088.DealDRAFT_0376"/>
<dbReference type="GO" id="GO:0005737">
    <property type="term" value="C:cytoplasm"/>
    <property type="evidence" value="ECO:0007669"/>
    <property type="project" value="InterPro"/>
</dbReference>
<dbReference type="Proteomes" id="UP000006443">
    <property type="component" value="Unassembled WGS sequence"/>
</dbReference>
<evidence type="ECO:0000256" key="4">
    <source>
        <dbReference type="ARBA" id="ARBA00022801"/>
    </source>
</evidence>
<dbReference type="eggNOG" id="COG2267">
    <property type="taxonomic scope" value="Bacteria"/>
</dbReference>
<evidence type="ECO:0000313" key="7">
    <source>
        <dbReference type="EMBL" id="EEG79102.1"/>
    </source>
</evidence>
<evidence type="ECO:0000256" key="1">
    <source>
        <dbReference type="ARBA" id="ARBA00001585"/>
    </source>
</evidence>
<dbReference type="ESTHER" id="9firm-c0gd17">
    <property type="family name" value="Proline_iminopeptidase"/>
</dbReference>
<evidence type="ECO:0000256" key="3">
    <source>
        <dbReference type="ARBA" id="ARBA00022490"/>
    </source>
</evidence>
<dbReference type="RefSeq" id="WP_008514298.1">
    <property type="nucleotide sequence ID" value="NZ_ACJM01000001.1"/>
</dbReference>
<keyword evidence="4 7" id="KW-0378">Hydrolase</keyword>
<feature type="domain" description="Serine aminopeptidase S33" evidence="6">
    <location>
        <begin position="94"/>
        <end position="182"/>
    </location>
</feature>
<dbReference type="EMBL" id="ACJM01000001">
    <property type="protein sequence ID" value="EEG79102.1"/>
    <property type="molecule type" value="Genomic_DNA"/>
</dbReference>
<dbReference type="GO" id="GO:0006508">
    <property type="term" value="P:proteolysis"/>
    <property type="evidence" value="ECO:0007669"/>
    <property type="project" value="InterPro"/>
</dbReference>
<dbReference type="InterPro" id="IPR002410">
    <property type="entry name" value="Peptidase_S33"/>
</dbReference>
<comment type="catalytic activity">
    <reaction evidence="1">
        <text>Release of N-terminal proline from a peptide.</text>
        <dbReference type="EC" id="3.4.11.5"/>
    </reaction>
</comment>
<name>C0GD17_DETAL</name>
<keyword evidence="3" id="KW-0963">Cytoplasm</keyword>
<protein>
    <recommendedName>
        <fullName evidence="2">prolyl aminopeptidase</fullName>
        <ecNumber evidence="2">3.4.11.5</ecNumber>
    </recommendedName>
    <alternativeName>
        <fullName evidence="5">Prolyl aminopeptidase</fullName>
    </alternativeName>
</protein>
<dbReference type="PANTHER" id="PTHR43722:SF1">
    <property type="entry name" value="PROLINE IMINOPEPTIDASE"/>
    <property type="match status" value="1"/>
</dbReference>
<dbReference type="InterPro" id="IPR005944">
    <property type="entry name" value="Pro_iminopeptidase"/>
</dbReference>